<reference evidence="2" key="1">
    <citation type="submission" date="2018-05" db="EMBL/GenBank/DDBJ databases">
        <authorList>
            <person name="Lanie J.A."/>
            <person name="Ng W.-L."/>
            <person name="Kazmierczak K.M."/>
            <person name="Andrzejewski T.M."/>
            <person name="Davidsen T.M."/>
            <person name="Wayne K.J."/>
            <person name="Tettelin H."/>
            <person name="Glass J.I."/>
            <person name="Rusch D."/>
            <person name="Podicherti R."/>
            <person name="Tsui H.-C.T."/>
            <person name="Winkler M.E."/>
        </authorList>
    </citation>
    <scope>NUCLEOTIDE SEQUENCE</scope>
</reference>
<organism evidence="2">
    <name type="scientific">marine metagenome</name>
    <dbReference type="NCBI Taxonomy" id="408172"/>
    <lineage>
        <taxon>unclassified sequences</taxon>
        <taxon>metagenomes</taxon>
        <taxon>ecological metagenomes</taxon>
    </lineage>
</organism>
<dbReference type="EMBL" id="UINC01001291">
    <property type="protein sequence ID" value="SUZ76781.1"/>
    <property type="molecule type" value="Genomic_DNA"/>
</dbReference>
<sequence>MSTNTLEQLKHAQSSLQAERKPVSQIQGALKQAKDITQFVHLALGKENRWIFQAGEPECIVSMLADINRTNKELYEKCRSPEHFNREADRFLKMKNQIQRQSDCIHLSLDQGFYGTEPLGFSPGKAIELSLKRIKSIRDGLQQGKWVSLPIDTAVDDAAKTEVEKLYSAVVPLAGTLLNNKNVSSFDPPMTIEEVQAVYKFFQSVSRIQDLEKQALKTALKKKSAAQTSTPDELLEKLSGFERNLKSVKLSSSKNIPDWELELDQISRTDMLLRMYLLRIPFEPLGFFHKHLEKLREQKESGGIEKSIAEFHDNATRELEHLQLFIETFGSVEETLREVTGILQNLSISFGKIYHNASSQTITSTFLFKVLGLIKGMLEKGGRVADSKTQKLNQLQQNVKDVELFDAPITEGMLYALDLLGEGKNEMLQYCEQIKGFVETLSNAADWNSRKTYNYLQKAYDENAGLTSAAMVFGSVTQTCVLLKSSIKEVESMWLELGKLREQKLDSTTLYEQTIALLERDSAFSEENLQKSTEQVEELNWILDEIFGQGAKEEQRFVEELSSELKPVGARIQAQKIKAAAQKEELASEVNKTAPAAPVQRKSTSRKSAKASKSEPFSSGGKKSLYDPFPPFEMTALKEACKTMTSSEGKMIYQVLTNTHTFFTLLNKMENSFKPGAGLENELQQDLSKSKTTHEFLNNFARLKFLPHGYYNNNNAPFDYNEEKHRFEAPAGIERQLKLSASSTGSPLEVYRRLIRVLLGFDEPKTLSTIMPQQILSILEEDFMLKSEDKRTVEEGLQKT</sequence>
<dbReference type="AlphaFoldDB" id="A0A381QBS2"/>
<evidence type="ECO:0000256" key="1">
    <source>
        <dbReference type="SAM" id="MobiDB-lite"/>
    </source>
</evidence>
<proteinExistence type="predicted"/>
<evidence type="ECO:0000313" key="2">
    <source>
        <dbReference type="EMBL" id="SUZ76781.1"/>
    </source>
</evidence>
<gene>
    <name evidence="2" type="ORF">METZ01_LOCUS29635</name>
</gene>
<accession>A0A381QBS2</accession>
<feature type="region of interest" description="Disordered" evidence="1">
    <location>
        <begin position="587"/>
        <end position="622"/>
    </location>
</feature>
<name>A0A381QBS2_9ZZZZ</name>
<protein>
    <submittedName>
        <fullName evidence="2">Uncharacterized protein</fullName>
    </submittedName>
</protein>